<gene>
    <name evidence="1" type="ORF">LTR77_008689</name>
</gene>
<reference evidence="1 2" key="1">
    <citation type="submission" date="2023-08" db="EMBL/GenBank/DDBJ databases">
        <title>Black Yeasts Isolated from many extreme environments.</title>
        <authorList>
            <person name="Coleine C."/>
            <person name="Stajich J.E."/>
            <person name="Selbmann L."/>
        </authorList>
    </citation>
    <scope>NUCLEOTIDE SEQUENCE [LARGE SCALE GENOMIC DNA]</scope>
    <source>
        <strain evidence="1 2">CCFEE 5935</strain>
    </source>
</reference>
<evidence type="ECO:0000313" key="2">
    <source>
        <dbReference type="Proteomes" id="UP001337655"/>
    </source>
</evidence>
<dbReference type="EMBL" id="JAVRRT010000015">
    <property type="protein sequence ID" value="KAK5165766.1"/>
    <property type="molecule type" value="Genomic_DNA"/>
</dbReference>
<proteinExistence type="predicted"/>
<accession>A0AAV9P2S9</accession>
<dbReference type="GeneID" id="89930021"/>
<evidence type="ECO:0000313" key="1">
    <source>
        <dbReference type="EMBL" id="KAK5165766.1"/>
    </source>
</evidence>
<protein>
    <submittedName>
        <fullName evidence="1">Uncharacterized protein</fullName>
    </submittedName>
</protein>
<organism evidence="1 2">
    <name type="scientific">Saxophila tyrrhenica</name>
    <dbReference type="NCBI Taxonomy" id="1690608"/>
    <lineage>
        <taxon>Eukaryota</taxon>
        <taxon>Fungi</taxon>
        <taxon>Dikarya</taxon>
        <taxon>Ascomycota</taxon>
        <taxon>Pezizomycotina</taxon>
        <taxon>Dothideomycetes</taxon>
        <taxon>Dothideomycetidae</taxon>
        <taxon>Mycosphaerellales</taxon>
        <taxon>Extremaceae</taxon>
        <taxon>Saxophila</taxon>
    </lineage>
</organism>
<dbReference type="Proteomes" id="UP001337655">
    <property type="component" value="Unassembled WGS sequence"/>
</dbReference>
<dbReference type="AlphaFoldDB" id="A0AAV9P2S9"/>
<dbReference type="RefSeq" id="XP_064655778.1">
    <property type="nucleotide sequence ID" value="XM_064805919.1"/>
</dbReference>
<sequence>MKLRVRKHEPGFDPQAPFGQMVTGDNHFVREVPLLIHCVKEVPLLADISVVCGPCWKQMCHRVLTWGDTGIYSRRWEAMLAAKTFEELDAAIDLVPDPAPTTAELTSENYDIYNRGLLTHTTNDHKDHTTAFKYHFKHAYKLPILQGARTCYVCTEGMHFAHMNRSTVDPSNDKWALIEACTNFEELKAILWPPPVAVNGSCPICRRAYEARGPGNHSSVGSGRHEYTGLEKLASVSPVTIQGSTCMRCYLHLIDVRSRFRTLPASA</sequence>
<name>A0AAV9P2S9_9PEZI</name>
<keyword evidence="2" id="KW-1185">Reference proteome</keyword>
<comment type="caution">
    <text evidence="1">The sequence shown here is derived from an EMBL/GenBank/DDBJ whole genome shotgun (WGS) entry which is preliminary data.</text>
</comment>